<dbReference type="GeneID" id="19879933"/>
<evidence type="ECO:0000256" key="2">
    <source>
        <dbReference type="ARBA" id="ARBA00022980"/>
    </source>
</evidence>
<proteinExistence type="inferred from homology"/>
<sequence>VVFSNLQGQIKIKSVKKAAKQIVEKYYVYLNEDFYHNKKVVSDFTEIQTKKTLNKVTGYVTHLVKLVLKGTSKGLYIKKHEEDREKKEGYLPKTSLLDSDKVLVDSVTMEMINSYGFEGNFIERGKNEAEVAQAESN</sequence>
<dbReference type="GO" id="GO:0006412">
    <property type="term" value="P:translation"/>
    <property type="evidence" value="ECO:0007669"/>
    <property type="project" value="InterPro"/>
</dbReference>
<organism evidence="4 5">
    <name type="scientific">Vavraia culicis (isolate floridensis)</name>
    <name type="common">Microsporidian parasite</name>
    <dbReference type="NCBI Taxonomy" id="948595"/>
    <lineage>
        <taxon>Eukaryota</taxon>
        <taxon>Fungi</taxon>
        <taxon>Fungi incertae sedis</taxon>
        <taxon>Microsporidia</taxon>
        <taxon>Pleistophoridae</taxon>
        <taxon>Vavraia</taxon>
    </lineage>
</organism>
<dbReference type="PANTHER" id="PTHR10732:SF0">
    <property type="entry name" value="40S RIBOSOMAL PROTEIN S17"/>
    <property type="match status" value="1"/>
</dbReference>
<dbReference type="Pfam" id="PF00833">
    <property type="entry name" value="Ribosomal_S17e"/>
    <property type="match status" value="1"/>
</dbReference>
<dbReference type="InterPro" id="IPR001210">
    <property type="entry name" value="Ribosomal_eS17"/>
</dbReference>
<evidence type="ECO:0000256" key="1">
    <source>
        <dbReference type="ARBA" id="ARBA00010444"/>
    </source>
</evidence>
<keyword evidence="3" id="KW-0687">Ribonucleoprotein</keyword>
<keyword evidence="2" id="KW-0689">Ribosomal protein</keyword>
<evidence type="ECO:0000313" key="5">
    <source>
        <dbReference type="Proteomes" id="UP000011081"/>
    </source>
</evidence>
<feature type="non-terminal residue" evidence="4">
    <location>
        <position position="1"/>
    </location>
</feature>
<dbReference type="Proteomes" id="UP000011081">
    <property type="component" value="Unassembled WGS sequence"/>
</dbReference>
<dbReference type="SUPFAM" id="SSF116820">
    <property type="entry name" value="Rps17e-like"/>
    <property type="match status" value="1"/>
</dbReference>
<evidence type="ECO:0000256" key="3">
    <source>
        <dbReference type="ARBA" id="ARBA00023274"/>
    </source>
</evidence>
<evidence type="ECO:0008006" key="6">
    <source>
        <dbReference type="Google" id="ProtNLM"/>
    </source>
</evidence>
<evidence type="ECO:0000313" key="4">
    <source>
        <dbReference type="EMBL" id="ELA46470.1"/>
    </source>
</evidence>
<dbReference type="Gene3D" id="1.10.60.20">
    <property type="entry name" value="Ribosomal protein S17e-like"/>
    <property type="match status" value="1"/>
</dbReference>
<protein>
    <recommendedName>
        <fullName evidence="6">40S ribosomal protein S17</fullName>
    </recommendedName>
</protein>
<dbReference type="RefSeq" id="XP_008075078.1">
    <property type="nucleotide sequence ID" value="XM_008076887.1"/>
</dbReference>
<name>L2GTQ4_VAVCU</name>
<dbReference type="PANTHER" id="PTHR10732">
    <property type="entry name" value="40S RIBOSOMAL PROTEIN S17"/>
    <property type="match status" value="1"/>
</dbReference>
<keyword evidence="5" id="KW-1185">Reference proteome</keyword>
<dbReference type="HAMAP" id="MF_00511">
    <property type="entry name" value="Ribosomal_eS17"/>
    <property type="match status" value="1"/>
</dbReference>
<dbReference type="GO" id="GO:0003735">
    <property type="term" value="F:structural constituent of ribosome"/>
    <property type="evidence" value="ECO:0007669"/>
    <property type="project" value="InterPro"/>
</dbReference>
<dbReference type="GO" id="GO:1990904">
    <property type="term" value="C:ribonucleoprotein complex"/>
    <property type="evidence" value="ECO:0007669"/>
    <property type="project" value="UniProtKB-KW"/>
</dbReference>
<dbReference type="FunCoup" id="L2GTQ4">
    <property type="interactions" value="199"/>
</dbReference>
<dbReference type="OMA" id="MKRIQQG"/>
<dbReference type="InParanoid" id="L2GTQ4"/>
<dbReference type="HOGENOM" id="CLU_112958_2_2_1"/>
<gene>
    <name evidence="4" type="ORF">VCUG_02065</name>
</gene>
<dbReference type="InterPro" id="IPR036401">
    <property type="entry name" value="Ribosomal_eS17_sf"/>
</dbReference>
<dbReference type="GO" id="GO:0005840">
    <property type="term" value="C:ribosome"/>
    <property type="evidence" value="ECO:0007669"/>
    <property type="project" value="UniProtKB-KW"/>
</dbReference>
<dbReference type="VEuPathDB" id="MicrosporidiaDB:VCUG_02065"/>
<dbReference type="EMBL" id="GL877444">
    <property type="protein sequence ID" value="ELA46470.1"/>
    <property type="molecule type" value="Genomic_DNA"/>
</dbReference>
<accession>L2GTQ4</accession>
<reference evidence="5" key="1">
    <citation type="submission" date="2011-03" db="EMBL/GenBank/DDBJ databases">
        <title>The genome sequence of Vavraia culicis strain floridensis.</title>
        <authorList>
            <consortium name="The Broad Institute Genome Sequencing Platform"/>
            <person name="Cuomo C."/>
            <person name="Becnel J."/>
            <person name="Sanscrainte N."/>
            <person name="Young S.K."/>
            <person name="Zeng Q."/>
            <person name="Gargeya S."/>
            <person name="Fitzgerald M."/>
            <person name="Haas B."/>
            <person name="Abouelleil A."/>
            <person name="Alvarado L."/>
            <person name="Arachchi H.M."/>
            <person name="Berlin A."/>
            <person name="Chapman S.B."/>
            <person name="Gearin G."/>
            <person name="Goldberg J."/>
            <person name="Griggs A."/>
            <person name="Gujja S."/>
            <person name="Hansen M."/>
            <person name="Heiman D."/>
            <person name="Howarth C."/>
            <person name="Larimer J."/>
            <person name="Lui A."/>
            <person name="MacDonald P.J.P."/>
            <person name="McCowen C."/>
            <person name="Montmayeur A."/>
            <person name="Murphy C."/>
            <person name="Neiman D."/>
            <person name="Pearson M."/>
            <person name="Priest M."/>
            <person name="Roberts A."/>
            <person name="Saif S."/>
            <person name="Shea T."/>
            <person name="Sisk P."/>
            <person name="Stolte C."/>
            <person name="Sykes S."/>
            <person name="Wortman J."/>
            <person name="Nusbaum C."/>
            <person name="Birren B."/>
        </authorList>
    </citation>
    <scope>NUCLEOTIDE SEQUENCE [LARGE SCALE GENOMIC DNA]</scope>
    <source>
        <strain evidence="5">floridensis</strain>
    </source>
</reference>
<dbReference type="STRING" id="948595.L2GTQ4"/>
<dbReference type="AlphaFoldDB" id="L2GTQ4"/>
<comment type="similarity">
    <text evidence="1">Belongs to the eukaryotic ribosomal protein eS17 family.</text>
</comment>
<dbReference type="OrthoDB" id="1727351at2759"/>